<keyword evidence="4" id="KW-0732">Signal</keyword>
<evidence type="ECO:0000259" key="11">
    <source>
        <dbReference type="Pfam" id="PF07504"/>
    </source>
</evidence>
<feature type="domain" description="Peptidase M4" evidence="9">
    <location>
        <begin position="254"/>
        <end position="393"/>
    </location>
</feature>
<evidence type="ECO:0000259" key="12">
    <source>
        <dbReference type="Pfam" id="PF18962"/>
    </source>
</evidence>
<keyword evidence="5" id="KW-0378">Hydrolase</keyword>
<evidence type="ECO:0000256" key="5">
    <source>
        <dbReference type="ARBA" id="ARBA00022801"/>
    </source>
</evidence>
<feature type="domain" description="Secretion system C-terminal sorting" evidence="12">
    <location>
        <begin position="677"/>
        <end position="747"/>
    </location>
</feature>
<evidence type="ECO:0000256" key="8">
    <source>
        <dbReference type="PIRSR" id="PIRSR623612-1"/>
    </source>
</evidence>
<evidence type="ECO:0000313" key="13">
    <source>
        <dbReference type="EMBL" id="NNV58051.1"/>
    </source>
</evidence>
<evidence type="ECO:0000256" key="3">
    <source>
        <dbReference type="ARBA" id="ARBA00022723"/>
    </source>
</evidence>
<dbReference type="EMBL" id="WHPF01000031">
    <property type="protein sequence ID" value="NNV58051.1"/>
    <property type="molecule type" value="Genomic_DNA"/>
</dbReference>
<feature type="non-terminal residue" evidence="13">
    <location>
        <position position="1"/>
    </location>
</feature>
<reference evidence="13" key="1">
    <citation type="submission" date="2019-10" db="EMBL/GenBank/DDBJ databases">
        <title>Draft genome sequence of Panacibacter sp. KCS-6.</title>
        <authorList>
            <person name="Yim K.J."/>
        </authorList>
    </citation>
    <scope>NUCLEOTIDE SEQUENCE</scope>
    <source>
        <strain evidence="13">KCS-6</strain>
    </source>
</reference>
<evidence type="ECO:0000256" key="2">
    <source>
        <dbReference type="ARBA" id="ARBA00022670"/>
    </source>
</evidence>
<name>A0A8J8FLI3_9BACT</name>
<evidence type="ECO:0000256" key="6">
    <source>
        <dbReference type="ARBA" id="ARBA00022833"/>
    </source>
</evidence>
<dbReference type="Pfam" id="PF01447">
    <property type="entry name" value="Peptidase_M4"/>
    <property type="match status" value="1"/>
</dbReference>
<accession>A0A8J8FLI3</accession>
<evidence type="ECO:0000256" key="1">
    <source>
        <dbReference type="ARBA" id="ARBA00009388"/>
    </source>
</evidence>
<evidence type="ECO:0000256" key="7">
    <source>
        <dbReference type="ARBA" id="ARBA00023049"/>
    </source>
</evidence>
<dbReference type="PANTHER" id="PTHR33794:SF1">
    <property type="entry name" value="BACILLOLYSIN"/>
    <property type="match status" value="1"/>
</dbReference>
<dbReference type="Proteomes" id="UP000598971">
    <property type="component" value="Unassembled WGS sequence"/>
</dbReference>
<dbReference type="GO" id="GO:0006508">
    <property type="term" value="P:proteolysis"/>
    <property type="evidence" value="ECO:0007669"/>
    <property type="project" value="UniProtKB-KW"/>
</dbReference>
<dbReference type="InterPro" id="IPR023612">
    <property type="entry name" value="Peptidase_M4"/>
</dbReference>
<feature type="active site" description="Proton donor" evidence="8">
    <location>
        <position position="473"/>
    </location>
</feature>
<dbReference type="AlphaFoldDB" id="A0A8J8FLI3"/>
<proteinExistence type="inferred from homology"/>
<dbReference type="InterPro" id="IPR050728">
    <property type="entry name" value="Zinc_Metalloprotease_M4"/>
</dbReference>
<feature type="domain" description="Peptidase M4 C-terminal" evidence="10">
    <location>
        <begin position="397"/>
        <end position="560"/>
    </location>
</feature>
<comment type="caution">
    <text evidence="13">The sequence shown here is derived from an EMBL/GenBank/DDBJ whole genome shotgun (WGS) entry which is preliminary data.</text>
</comment>
<dbReference type="NCBIfam" id="TIGR04183">
    <property type="entry name" value="Por_Secre_tail"/>
    <property type="match status" value="1"/>
</dbReference>
<keyword evidence="7" id="KW-0482">Metalloprotease</keyword>
<keyword evidence="6" id="KW-0862">Zinc</keyword>
<dbReference type="GO" id="GO:0046872">
    <property type="term" value="F:metal ion binding"/>
    <property type="evidence" value="ECO:0007669"/>
    <property type="project" value="UniProtKB-KW"/>
</dbReference>
<keyword evidence="14" id="KW-1185">Reference proteome</keyword>
<dbReference type="Gene3D" id="3.10.450.490">
    <property type="match status" value="1"/>
</dbReference>
<evidence type="ECO:0000313" key="14">
    <source>
        <dbReference type="Proteomes" id="UP000598971"/>
    </source>
</evidence>
<dbReference type="Gene3D" id="3.10.170.10">
    <property type="match status" value="1"/>
</dbReference>
<gene>
    <name evidence="13" type="ORF">GD597_21510</name>
</gene>
<evidence type="ECO:0000259" key="10">
    <source>
        <dbReference type="Pfam" id="PF02868"/>
    </source>
</evidence>
<dbReference type="InterPro" id="IPR011096">
    <property type="entry name" value="FTP_domain"/>
</dbReference>
<dbReference type="PANTHER" id="PTHR33794">
    <property type="entry name" value="BACILLOLYSIN"/>
    <property type="match status" value="1"/>
</dbReference>
<dbReference type="InterPro" id="IPR013856">
    <property type="entry name" value="Peptidase_M4_domain"/>
</dbReference>
<comment type="similarity">
    <text evidence="1">Belongs to the peptidase M4 family.</text>
</comment>
<dbReference type="GO" id="GO:0004222">
    <property type="term" value="F:metalloendopeptidase activity"/>
    <property type="evidence" value="ECO:0007669"/>
    <property type="project" value="InterPro"/>
</dbReference>
<dbReference type="Gene3D" id="1.10.390.10">
    <property type="entry name" value="Neutral Protease Domain 2"/>
    <property type="match status" value="1"/>
</dbReference>
<dbReference type="InterPro" id="IPR027268">
    <property type="entry name" value="Peptidase_M4/M1_CTD_sf"/>
</dbReference>
<evidence type="ECO:0000256" key="4">
    <source>
        <dbReference type="ARBA" id="ARBA00022729"/>
    </source>
</evidence>
<feature type="active site" evidence="8">
    <location>
        <position position="387"/>
    </location>
</feature>
<protein>
    <submittedName>
        <fullName evidence="13">T9SS type A sorting domain-containing protein</fullName>
    </submittedName>
</protein>
<dbReference type="InterPro" id="IPR026444">
    <property type="entry name" value="Secre_tail"/>
</dbReference>
<dbReference type="SUPFAM" id="SSF55486">
    <property type="entry name" value="Metalloproteases ('zincins'), catalytic domain"/>
    <property type="match status" value="1"/>
</dbReference>
<keyword evidence="2" id="KW-0645">Protease</keyword>
<dbReference type="RefSeq" id="WP_171610005.1">
    <property type="nucleotide sequence ID" value="NZ_WHPF01000031.1"/>
</dbReference>
<organism evidence="13 14">
    <name type="scientific">Limnovirga soli</name>
    <dbReference type="NCBI Taxonomy" id="2656915"/>
    <lineage>
        <taxon>Bacteria</taxon>
        <taxon>Pseudomonadati</taxon>
        <taxon>Bacteroidota</taxon>
        <taxon>Chitinophagia</taxon>
        <taxon>Chitinophagales</taxon>
        <taxon>Chitinophagaceae</taxon>
        <taxon>Limnovirga</taxon>
    </lineage>
</organism>
<keyword evidence="3" id="KW-0479">Metal-binding</keyword>
<dbReference type="Pfam" id="PF07504">
    <property type="entry name" value="FTP"/>
    <property type="match status" value="1"/>
</dbReference>
<sequence length="750" mass="82350">VSLFLVIGKTVKAQTDVSPQDFWNDTLRSIALPTSNERWIDLREDVAIKGSDFFKKYGSALRLTAADEMRQVKINKDPMGYLHLGFNQYYKNIRIANAEYIVHLNKQGLAYVANGRYVRSMNKNVTYQLSRTQALDKALGKIKATRYKWQDKYWEQEIKERTKKSDTSYYPKGELIWTKDLSNDNWKASNFRLAYQFDIYASAPRISRRLEIDANTGEVINDIPLELNCSPTTVNTIWNGSRSISTQLYGFVPYRLLDDCDATNYWVRDYNFNFMDETYSPVEILGSSNNTWSSNNNQIFGGSVLWALRSSGNYFKNTYARNGWDNNNGPIYGYVNAYFICYDIFGNVSTCSDNASFDPSTGQMFIGLGSSNTLANSFGTLDIVGHEFTHGVTGSTAGLVYSGESGAINESLSDIFGTTIEGVTLNTNNDYLVGDDRTSGASRSLSNPNQFLQPDTYQGTYWYTGTLDNGGVHTNSGVMNYWFYLISNGGSGINDKGSDFKVLSISPSVAAYITYQSYYFMTSTTNYTDVRNATITAAKTTYGNCSNEAYQVANAWYAVGLGTKPVTLGDGGVCGVWPVGNTVNYAVTGKVVSPPVGCAGNSTAVSGSGPTSFTGSELTFLPGFNAKEGADFLAYVSLCNIGLAPAGSRSFNADNASSAIAGINMQKPTVEGFSAMVYPNPASTNATVQLKGVKGNVSVVLTNLQGAVLWRNERVNSNSISIALGQLPVGMYFIKVKDNEHTKVLKLMKK</sequence>
<feature type="domain" description="FTP" evidence="11">
    <location>
        <begin position="67"/>
        <end position="116"/>
    </location>
</feature>
<dbReference type="PRINTS" id="PR00730">
    <property type="entry name" value="THERMOLYSIN"/>
</dbReference>
<dbReference type="CDD" id="cd09597">
    <property type="entry name" value="M4_TLP"/>
    <property type="match status" value="1"/>
</dbReference>
<dbReference type="InterPro" id="IPR001570">
    <property type="entry name" value="Peptidase_M4_C_domain"/>
</dbReference>
<dbReference type="Pfam" id="PF18962">
    <property type="entry name" value="Por_Secre_tail"/>
    <property type="match status" value="1"/>
</dbReference>
<dbReference type="Pfam" id="PF02868">
    <property type="entry name" value="Peptidase_M4_C"/>
    <property type="match status" value="1"/>
</dbReference>
<evidence type="ECO:0000259" key="9">
    <source>
        <dbReference type="Pfam" id="PF01447"/>
    </source>
</evidence>